<dbReference type="Proteomes" id="UP000821865">
    <property type="component" value="Chromosome 7"/>
</dbReference>
<protein>
    <submittedName>
        <fullName evidence="1">Uncharacterized protein</fullName>
    </submittedName>
</protein>
<evidence type="ECO:0000313" key="2">
    <source>
        <dbReference type="Proteomes" id="UP000821865"/>
    </source>
</evidence>
<keyword evidence="2" id="KW-1185">Reference proteome</keyword>
<gene>
    <name evidence="1" type="ORF">HPB49_018589</name>
</gene>
<evidence type="ECO:0000313" key="1">
    <source>
        <dbReference type="EMBL" id="KAH7941934.1"/>
    </source>
</evidence>
<dbReference type="EMBL" id="CM023476">
    <property type="protein sequence ID" value="KAH7941934.1"/>
    <property type="molecule type" value="Genomic_DNA"/>
</dbReference>
<reference evidence="1" key="1">
    <citation type="submission" date="2020-05" db="EMBL/GenBank/DDBJ databases">
        <title>Large-scale comparative analyses of tick genomes elucidate their genetic diversity and vector capacities.</title>
        <authorList>
            <person name="Jia N."/>
            <person name="Wang J."/>
            <person name="Shi W."/>
            <person name="Du L."/>
            <person name="Sun Y."/>
            <person name="Zhan W."/>
            <person name="Jiang J."/>
            <person name="Wang Q."/>
            <person name="Zhang B."/>
            <person name="Ji P."/>
            <person name="Sakyi L.B."/>
            <person name="Cui X."/>
            <person name="Yuan T."/>
            <person name="Jiang B."/>
            <person name="Yang W."/>
            <person name="Lam T.T.-Y."/>
            <person name="Chang Q."/>
            <person name="Ding S."/>
            <person name="Wang X."/>
            <person name="Zhu J."/>
            <person name="Ruan X."/>
            <person name="Zhao L."/>
            <person name="Wei J."/>
            <person name="Que T."/>
            <person name="Du C."/>
            <person name="Cheng J."/>
            <person name="Dai P."/>
            <person name="Han X."/>
            <person name="Huang E."/>
            <person name="Gao Y."/>
            <person name="Liu J."/>
            <person name="Shao H."/>
            <person name="Ye R."/>
            <person name="Li L."/>
            <person name="Wei W."/>
            <person name="Wang X."/>
            <person name="Wang C."/>
            <person name="Yang T."/>
            <person name="Huo Q."/>
            <person name="Li W."/>
            <person name="Guo W."/>
            <person name="Chen H."/>
            <person name="Zhou L."/>
            <person name="Ni X."/>
            <person name="Tian J."/>
            <person name="Zhou Y."/>
            <person name="Sheng Y."/>
            <person name="Liu T."/>
            <person name="Pan Y."/>
            <person name="Xia L."/>
            <person name="Li J."/>
            <person name="Zhao F."/>
            <person name="Cao W."/>
        </authorList>
    </citation>
    <scope>NUCLEOTIDE SEQUENCE</scope>
    <source>
        <strain evidence="1">Dsil-2018</strain>
    </source>
</reference>
<accession>A0ACB8CGU5</accession>
<proteinExistence type="predicted"/>
<comment type="caution">
    <text evidence="1">The sequence shown here is derived from an EMBL/GenBank/DDBJ whole genome shotgun (WGS) entry which is preliminary data.</text>
</comment>
<organism evidence="1 2">
    <name type="scientific">Dermacentor silvarum</name>
    <name type="common">Tick</name>
    <dbReference type="NCBI Taxonomy" id="543639"/>
    <lineage>
        <taxon>Eukaryota</taxon>
        <taxon>Metazoa</taxon>
        <taxon>Ecdysozoa</taxon>
        <taxon>Arthropoda</taxon>
        <taxon>Chelicerata</taxon>
        <taxon>Arachnida</taxon>
        <taxon>Acari</taxon>
        <taxon>Parasitiformes</taxon>
        <taxon>Ixodida</taxon>
        <taxon>Ixodoidea</taxon>
        <taxon>Ixodidae</taxon>
        <taxon>Rhipicephalinae</taxon>
        <taxon>Dermacentor</taxon>
    </lineage>
</organism>
<sequence length="75" mass="8610">MQITEGIDRLLQELTKTRLHKKLVVAVGHVNMPPEHLVDNVNRVMAHLKRLLKENPKDVHTFHIKSRSGPTVKLC</sequence>
<name>A0ACB8CGU5_DERSI</name>